<gene>
    <name evidence="2" type="primary">AVEN_222575_1</name>
    <name evidence="2" type="ORF">TNCV_1946331</name>
</gene>
<dbReference type="EMBL" id="BMAU01021294">
    <property type="protein sequence ID" value="GFY10088.1"/>
    <property type="molecule type" value="Genomic_DNA"/>
</dbReference>
<feature type="region of interest" description="Disordered" evidence="1">
    <location>
        <begin position="167"/>
        <end position="193"/>
    </location>
</feature>
<sequence length="356" mass="40000">MISWEVYWHQLDKLNDALQQKRSELINRKDIVFHQDNARPLTSLVTHQKLLQLECSDSQSGLYRTPGVYDNLQGVHAVAAVSGIGIGPWLALSRDGRMSDTSHQKILPKSLALLSRRLFEAISFHMLRKGLCSANNPNLNDNDVDNEINNQHNRDFNSVYDNSAKYRPISNLSSDPEKRSTVARDRSGGDCSGALPREFHRTSAYLHAWINNRRLMKHSPFSYARTLNLPSSDVEPPSLSFTGAGLELDGIHFHDQLLTSVTKSSEIPALVNQLALETINGIPQSSLKIYTDGSRVFRSELIAIRRGLQCAAQLEDRFHEIWILTDSRASIQHLANWGDIGDQTSQDILSLLHDLS</sequence>
<dbReference type="Gene3D" id="3.30.420.10">
    <property type="entry name" value="Ribonuclease H-like superfamily/Ribonuclease H"/>
    <property type="match status" value="1"/>
</dbReference>
<reference evidence="2" key="1">
    <citation type="submission" date="2020-08" db="EMBL/GenBank/DDBJ databases">
        <title>Multicomponent nature underlies the extraordinary mechanical properties of spider dragline silk.</title>
        <authorList>
            <person name="Kono N."/>
            <person name="Nakamura H."/>
            <person name="Mori M."/>
            <person name="Yoshida Y."/>
            <person name="Ohtoshi R."/>
            <person name="Malay A.D."/>
            <person name="Moran D.A.P."/>
            <person name="Tomita M."/>
            <person name="Numata K."/>
            <person name="Arakawa K."/>
        </authorList>
    </citation>
    <scope>NUCLEOTIDE SEQUENCE</scope>
</reference>
<organism evidence="2 3">
    <name type="scientific">Trichonephila clavipes</name>
    <name type="common">Golden silk orbweaver</name>
    <name type="synonym">Nephila clavipes</name>
    <dbReference type="NCBI Taxonomy" id="2585209"/>
    <lineage>
        <taxon>Eukaryota</taxon>
        <taxon>Metazoa</taxon>
        <taxon>Ecdysozoa</taxon>
        <taxon>Arthropoda</taxon>
        <taxon>Chelicerata</taxon>
        <taxon>Arachnida</taxon>
        <taxon>Araneae</taxon>
        <taxon>Araneomorphae</taxon>
        <taxon>Entelegynae</taxon>
        <taxon>Araneoidea</taxon>
        <taxon>Nephilidae</taxon>
        <taxon>Trichonephila</taxon>
    </lineage>
</organism>
<dbReference type="Proteomes" id="UP000887159">
    <property type="component" value="Unassembled WGS sequence"/>
</dbReference>
<comment type="caution">
    <text evidence="2">The sequence shown here is derived from an EMBL/GenBank/DDBJ whole genome shotgun (WGS) entry which is preliminary data.</text>
</comment>
<evidence type="ECO:0000313" key="3">
    <source>
        <dbReference type="Proteomes" id="UP000887159"/>
    </source>
</evidence>
<dbReference type="InterPro" id="IPR012337">
    <property type="entry name" value="RNaseH-like_sf"/>
</dbReference>
<keyword evidence="3" id="KW-1185">Reference proteome</keyword>
<evidence type="ECO:0000313" key="2">
    <source>
        <dbReference type="EMBL" id="GFY10088.1"/>
    </source>
</evidence>
<name>A0A8X6VJL3_TRICX</name>
<accession>A0A8X6VJL3</accession>
<proteinExistence type="predicted"/>
<protein>
    <submittedName>
        <fullName evidence="2">RNase H domain-containing protein</fullName>
    </submittedName>
</protein>
<dbReference type="SUPFAM" id="SSF53098">
    <property type="entry name" value="Ribonuclease H-like"/>
    <property type="match status" value="1"/>
</dbReference>
<dbReference type="InterPro" id="IPR036397">
    <property type="entry name" value="RNaseH_sf"/>
</dbReference>
<feature type="compositionally biased region" description="Basic and acidic residues" evidence="1">
    <location>
        <begin position="175"/>
        <end position="188"/>
    </location>
</feature>
<evidence type="ECO:0000256" key="1">
    <source>
        <dbReference type="SAM" id="MobiDB-lite"/>
    </source>
</evidence>
<dbReference type="AlphaFoldDB" id="A0A8X6VJL3"/>
<dbReference type="GO" id="GO:0003676">
    <property type="term" value="F:nucleic acid binding"/>
    <property type="evidence" value="ECO:0007669"/>
    <property type="project" value="InterPro"/>
</dbReference>